<gene>
    <name evidence="2" type="ordered locus">NFA_11020</name>
</gene>
<reference evidence="2 3" key="1">
    <citation type="journal article" date="2004" name="Proc. Natl. Acad. Sci. U.S.A.">
        <title>The complete genomic sequence of Nocardia farcinica IFM 10152.</title>
        <authorList>
            <person name="Ishikawa J."/>
            <person name="Yamashita A."/>
            <person name="Mikami Y."/>
            <person name="Hoshino Y."/>
            <person name="Kurita H."/>
            <person name="Hotta K."/>
            <person name="Shiba T."/>
            <person name="Hattori M."/>
        </authorList>
    </citation>
    <scope>NUCLEOTIDE SEQUENCE [LARGE SCALE GENOMIC DNA]</scope>
    <source>
        <strain evidence="2 3">IFM 10152</strain>
    </source>
</reference>
<dbReference type="InterPro" id="IPR052509">
    <property type="entry name" value="Metal_resp_DNA-bind_regulator"/>
</dbReference>
<dbReference type="HOGENOM" id="CLU_089258_4_0_11"/>
<evidence type="ECO:0000313" key="2">
    <source>
        <dbReference type="EMBL" id="BAD55947.1"/>
    </source>
</evidence>
<dbReference type="InterPro" id="IPR005149">
    <property type="entry name" value="Tscrpt_reg_PadR_N"/>
</dbReference>
<dbReference type="InterPro" id="IPR036388">
    <property type="entry name" value="WH-like_DNA-bd_sf"/>
</dbReference>
<evidence type="ECO:0000313" key="3">
    <source>
        <dbReference type="Proteomes" id="UP000006820"/>
    </source>
</evidence>
<dbReference type="InterPro" id="IPR036390">
    <property type="entry name" value="WH_DNA-bd_sf"/>
</dbReference>
<dbReference type="Proteomes" id="UP000006820">
    <property type="component" value="Chromosome"/>
</dbReference>
<dbReference type="STRING" id="247156.NFA_11020"/>
<organism evidence="2 3">
    <name type="scientific">Nocardia farcinica (strain IFM 10152)</name>
    <dbReference type="NCBI Taxonomy" id="247156"/>
    <lineage>
        <taxon>Bacteria</taxon>
        <taxon>Bacillati</taxon>
        <taxon>Actinomycetota</taxon>
        <taxon>Actinomycetes</taxon>
        <taxon>Mycobacteriales</taxon>
        <taxon>Nocardiaceae</taxon>
        <taxon>Nocardia</taxon>
    </lineage>
</organism>
<dbReference type="AlphaFoldDB" id="Q5Z0U4"/>
<accession>Q5Z0U4</accession>
<dbReference type="PANTHER" id="PTHR33169:SF14">
    <property type="entry name" value="TRANSCRIPTIONAL REGULATOR RV3488"/>
    <property type="match status" value="1"/>
</dbReference>
<dbReference type="PANTHER" id="PTHR33169">
    <property type="entry name" value="PADR-FAMILY TRANSCRIPTIONAL REGULATOR"/>
    <property type="match status" value="1"/>
</dbReference>
<evidence type="ECO:0000259" key="1">
    <source>
        <dbReference type="Pfam" id="PF03551"/>
    </source>
</evidence>
<dbReference type="SUPFAM" id="SSF46785">
    <property type="entry name" value="Winged helix' DNA-binding domain"/>
    <property type="match status" value="1"/>
</dbReference>
<dbReference type="Gene3D" id="1.10.10.10">
    <property type="entry name" value="Winged helix-like DNA-binding domain superfamily/Winged helix DNA-binding domain"/>
    <property type="match status" value="1"/>
</dbReference>
<keyword evidence="3" id="KW-1185">Reference proteome</keyword>
<protein>
    <submittedName>
        <fullName evidence="2">Putative transcriptional regulator</fullName>
    </submittedName>
</protein>
<dbReference type="KEGG" id="nfa:NFA_11020"/>
<dbReference type="EMBL" id="AP006618">
    <property type="protein sequence ID" value="BAD55947.1"/>
    <property type="molecule type" value="Genomic_DNA"/>
</dbReference>
<proteinExistence type="predicted"/>
<feature type="domain" description="Transcription regulator PadR N-terminal" evidence="1">
    <location>
        <begin position="16"/>
        <end position="91"/>
    </location>
</feature>
<name>Q5Z0U4_NOCFA</name>
<sequence length="218" mass="24178">MMPAKRKVDNLLALAILSVIAERPMHRYEIASKLRERGKDRDMDIKWGSLYTVVRNMVKAGFLEEVGSERQGGRPERVIYRITPAGQAEMTDWTKELLAEPRAERSAYTAGLSVTALLPPDEVAELLDARITALETIIAGVRAELDALAGTLPRLFLIETEYGLAMLEAEVAWTRGWRAELLDGTFPDLEMWRNIHAGGFTPGTAVAAVERGMHQSSS</sequence>
<dbReference type="Pfam" id="PF03551">
    <property type="entry name" value="PadR"/>
    <property type="match status" value="1"/>
</dbReference>
<dbReference type="eggNOG" id="COG1695">
    <property type="taxonomic scope" value="Bacteria"/>
</dbReference>